<sequence>MGCKGSKHVEYEYKLEKRRIPLPQARTLQRWGDGAIARHRFKNMKKALFHDIIALKKPLLVEGKLAFHPKEQLLQEEEFEKYYEAECNKYIWDKNPADVAESKEDKGQRVYVGQRLKKQNHVWEGLGIVTYADGAEYQGFTKDQLFNGKGRLTHKNGDIYQGEWKDGKAHGRGTFVQVSNLSTYEGDWVDDEMHGQGTEVWDNGKITYTGDFKQGSKTGKGKLEAEGHTYEGEFEDGKFHGEGRYSYPLSKKVLEGQFKNNELVKGKMILEDGSVYEGEFKKNMMNGKGHITYPNGSVFVGTFENDQKHGIGTLFDFKTQTKQREEWLKGSRKNFIKTPASEEEFQQQLKNPGYIYNSVTTKVKTQGLDKVKNKLTAVSAFKGRGNGLSSKEVGAAPLLQPSQVRVKS</sequence>
<reference evidence="2" key="1">
    <citation type="submission" date="2021-01" db="EMBL/GenBank/DDBJ databases">
        <authorList>
            <person name="Corre E."/>
            <person name="Pelletier E."/>
            <person name="Niang G."/>
            <person name="Scheremetjew M."/>
            <person name="Finn R."/>
            <person name="Kale V."/>
            <person name="Holt S."/>
            <person name="Cochrane G."/>
            <person name="Meng A."/>
            <person name="Brown T."/>
            <person name="Cohen L."/>
        </authorList>
    </citation>
    <scope>NUCLEOTIDE SEQUENCE</scope>
    <source>
        <strain evidence="2">Ras09</strain>
    </source>
</reference>
<evidence type="ECO:0000313" key="2">
    <source>
        <dbReference type="EMBL" id="CAE0233995.1"/>
    </source>
</evidence>
<name>A0A7S3CPV0_9SPIT</name>
<dbReference type="SMART" id="SM00698">
    <property type="entry name" value="MORN"/>
    <property type="match status" value="7"/>
</dbReference>
<dbReference type="GO" id="GO:0005829">
    <property type="term" value="C:cytosol"/>
    <property type="evidence" value="ECO:0007669"/>
    <property type="project" value="TreeGrafter"/>
</dbReference>
<dbReference type="EMBL" id="HBIA01011414">
    <property type="protein sequence ID" value="CAE0233995.1"/>
    <property type="molecule type" value="Transcribed_RNA"/>
</dbReference>
<dbReference type="Pfam" id="PF02493">
    <property type="entry name" value="MORN"/>
    <property type="match status" value="7"/>
</dbReference>
<evidence type="ECO:0008006" key="3">
    <source>
        <dbReference type="Google" id="ProtNLM"/>
    </source>
</evidence>
<dbReference type="InterPro" id="IPR003409">
    <property type="entry name" value="MORN"/>
</dbReference>
<protein>
    <recommendedName>
        <fullName evidence="3">MORN repeat protein</fullName>
    </recommendedName>
</protein>
<dbReference type="PANTHER" id="PTHR43215">
    <property type="entry name" value="RADIAL SPOKE HEAD 1 HOMOLOG"/>
    <property type="match status" value="1"/>
</dbReference>
<dbReference type="Gene3D" id="2.20.110.10">
    <property type="entry name" value="Histone H3 K4-specific methyltransferase SET7/9 N-terminal domain"/>
    <property type="match status" value="3"/>
</dbReference>
<evidence type="ECO:0000256" key="1">
    <source>
        <dbReference type="ARBA" id="ARBA00022737"/>
    </source>
</evidence>
<accession>A0A7S3CPV0</accession>
<keyword evidence="1" id="KW-0677">Repeat</keyword>
<gene>
    <name evidence="2" type="ORF">SRAS04492_LOCUS5797</name>
</gene>
<dbReference type="PANTHER" id="PTHR43215:SF14">
    <property type="entry name" value="RADIAL SPOKE HEAD 1 HOMOLOG"/>
    <property type="match status" value="1"/>
</dbReference>
<dbReference type="AlphaFoldDB" id="A0A7S3CPV0"/>
<dbReference type="SUPFAM" id="SSF82185">
    <property type="entry name" value="Histone H3 K4-specific methyltransferase SET7/9 N-terminal domain"/>
    <property type="match status" value="2"/>
</dbReference>
<proteinExistence type="predicted"/>
<organism evidence="2">
    <name type="scientific">Strombidium rassoulzadegani</name>
    <dbReference type="NCBI Taxonomy" id="1082188"/>
    <lineage>
        <taxon>Eukaryota</taxon>
        <taxon>Sar</taxon>
        <taxon>Alveolata</taxon>
        <taxon>Ciliophora</taxon>
        <taxon>Intramacronucleata</taxon>
        <taxon>Spirotrichea</taxon>
        <taxon>Oligotrichia</taxon>
        <taxon>Strombidiidae</taxon>
        <taxon>Strombidium</taxon>
    </lineage>
</organism>